<dbReference type="SMART" id="SM00747">
    <property type="entry name" value="CFEM"/>
    <property type="match status" value="1"/>
</dbReference>
<keyword evidence="5" id="KW-0325">Glycoprotein</keyword>
<gene>
    <name evidence="11" type="ORF">C8A03DRAFT_39028</name>
</gene>
<keyword evidence="4" id="KW-0964">Secreted</keyword>
<protein>
    <recommendedName>
        <fullName evidence="10">CFEM domain-containing protein</fullName>
    </recommendedName>
</protein>
<accession>A0AAN7C141</accession>
<evidence type="ECO:0000259" key="10">
    <source>
        <dbReference type="SMART" id="SM00747"/>
    </source>
</evidence>
<evidence type="ECO:0000256" key="1">
    <source>
        <dbReference type="ARBA" id="ARBA00004589"/>
    </source>
</evidence>
<comment type="subcellular location">
    <subcellularLocation>
        <location evidence="1">Membrane</location>
        <topology evidence="1">Lipid-anchor</topology>
        <topology evidence="1">GPI-anchor</topology>
    </subcellularLocation>
    <subcellularLocation>
        <location evidence="2">Secreted</location>
    </subcellularLocation>
</comment>
<keyword evidence="12" id="KW-1185">Reference proteome</keyword>
<dbReference type="AlphaFoldDB" id="A0AAN7C141"/>
<sequence length="111" mass="11995">MMFFQIIVPLSIIGVVATAPILNTTFPAFSHIVDGFPICARSAMTEMLSLAPTYGCADVNGTPDLACICIHKRFKSVAKSRVTSSCPDLADIDIAKEWATERCFAHPSIFA</sequence>
<organism evidence="11 12">
    <name type="scientific">Achaetomium macrosporum</name>
    <dbReference type="NCBI Taxonomy" id="79813"/>
    <lineage>
        <taxon>Eukaryota</taxon>
        <taxon>Fungi</taxon>
        <taxon>Dikarya</taxon>
        <taxon>Ascomycota</taxon>
        <taxon>Pezizomycotina</taxon>
        <taxon>Sordariomycetes</taxon>
        <taxon>Sordariomycetidae</taxon>
        <taxon>Sordariales</taxon>
        <taxon>Chaetomiaceae</taxon>
        <taxon>Achaetomium</taxon>
    </lineage>
</organism>
<keyword evidence="7" id="KW-1015">Disulfide bond</keyword>
<feature type="domain" description="CFEM" evidence="10">
    <location>
        <begin position="32"/>
        <end position="104"/>
    </location>
</feature>
<evidence type="ECO:0000256" key="4">
    <source>
        <dbReference type="ARBA" id="ARBA00022525"/>
    </source>
</evidence>
<reference evidence="11" key="2">
    <citation type="submission" date="2023-05" db="EMBL/GenBank/DDBJ databases">
        <authorList>
            <consortium name="Lawrence Berkeley National Laboratory"/>
            <person name="Steindorff A."/>
            <person name="Hensen N."/>
            <person name="Bonometti L."/>
            <person name="Westerberg I."/>
            <person name="Brannstrom I.O."/>
            <person name="Guillou S."/>
            <person name="Cros-Aarteil S."/>
            <person name="Calhoun S."/>
            <person name="Haridas S."/>
            <person name="Kuo A."/>
            <person name="Mondo S."/>
            <person name="Pangilinan J."/>
            <person name="Riley R."/>
            <person name="Labutti K."/>
            <person name="Andreopoulos B."/>
            <person name="Lipzen A."/>
            <person name="Chen C."/>
            <person name="Yanf M."/>
            <person name="Daum C."/>
            <person name="Ng V."/>
            <person name="Clum A."/>
            <person name="Ohm R."/>
            <person name="Martin F."/>
            <person name="Silar P."/>
            <person name="Natvig D."/>
            <person name="Lalanne C."/>
            <person name="Gautier V."/>
            <person name="Ament-Velasquez S.L."/>
            <person name="Kruys A."/>
            <person name="Hutchinson M.I."/>
            <person name="Powell A.J."/>
            <person name="Barry K."/>
            <person name="Miller A.N."/>
            <person name="Grigoriev I.V."/>
            <person name="Debuchy R."/>
            <person name="Gladieux P."/>
            <person name="Thoren M.H."/>
            <person name="Johannesson H."/>
        </authorList>
    </citation>
    <scope>NUCLEOTIDE SEQUENCE</scope>
    <source>
        <strain evidence="11">CBS 532.94</strain>
    </source>
</reference>
<evidence type="ECO:0000313" key="12">
    <source>
        <dbReference type="Proteomes" id="UP001303760"/>
    </source>
</evidence>
<dbReference type="GO" id="GO:0098552">
    <property type="term" value="C:side of membrane"/>
    <property type="evidence" value="ECO:0007669"/>
    <property type="project" value="UniProtKB-KW"/>
</dbReference>
<evidence type="ECO:0000256" key="7">
    <source>
        <dbReference type="ARBA" id="ARBA00023157"/>
    </source>
</evidence>
<keyword evidence="6 9" id="KW-0732">Signal</keyword>
<evidence type="ECO:0000256" key="9">
    <source>
        <dbReference type="SAM" id="SignalP"/>
    </source>
</evidence>
<keyword evidence="5" id="KW-0472">Membrane</keyword>
<evidence type="ECO:0000313" key="11">
    <source>
        <dbReference type="EMBL" id="KAK4233275.1"/>
    </source>
</evidence>
<reference evidence="11" key="1">
    <citation type="journal article" date="2023" name="Mol. Phylogenet. Evol.">
        <title>Genome-scale phylogeny and comparative genomics of the fungal order Sordariales.</title>
        <authorList>
            <person name="Hensen N."/>
            <person name="Bonometti L."/>
            <person name="Westerberg I."/>
            <person name="Brannstrom I.O."/>
            <person name="Guillou S."/>
            <person name="Cros-Aarteil S."/>
            <person name="Calhoun S."/>
            <person name="Haridas S."/>
            <person name="Kuo A."/>
            <person name="Mondo S."/>
            <person name="Pangilinan J."/>
            <person name="Riley R."/>
            <person name="LaButti K."/>
            <person name="Andreopoulos B."/>
            <person name="Lipzen A."/>
            <person name="Chen C."/>
            <person name="Yan M."/>
            <person name="Daum C."/>
            <person name="Ng V."/>
            <person name="Clum A."/>
            <person name="Steindorff A."/>
            <person name="Ohm R.A."/>
            <person name="Martin F."/>
            <person name="Silar P."/>
            <person name="Natvig D.O."/>
            <person name="Lalanne C."/>
            <person name="Gautier V."/>
            <person name="Ament-Velasquez S.L."/>
            <person name="Kruys A."/>
            <person name="Hutchinson M.I."/>
            <person name="Powell A.J."/>
            <person name="Barry K."/>
            <person name="Miller A.N."/>
            <person name="Grigoriev I.V."/>
            <person name="Debuchy R."/>
            <person name="Gladieux P."/>
            <person name="Hiltunen Thoren M."/>
            <person name="Johannesson H."/>
        </authorList>
    </citation>
    <scope>NUCLEOTIDE SEQUENCE</scope>
    <source>
        <strain evidence="11">CBS 532.94</strain>
    </source>
</reference>
<dbReference type="Pfam" id="PF05730">
    <property type="entry name" value="CFEM"/>
    <property type="match status" value="1"/>
</dbReference>
<evidence type="ECO:0000256" key="2">
    <source>
        <dbReference type="ARBA" id="ARBA00004613"/>
    </source>
</evidence>
<comment type="similarity">
    <text evidence="3">Belongs to the RBT5 family.</text>
</comment>
<dbReference type="Proteomes" id="UP001303760">
    <property type="component" value="Unassembled WGS sequence"/>
</dbReference>
<name>A0AAN7C141_9PEZI</name>
<evidence type="ECO:0000256" key="3">
    <source>
        <dbReference type="ARBA" id="ARBA00010031"/>
    </source>
</evidence>
<keyword evidence="5" id="KW-0336">GPI-anchor</keyword>
<feature type="non-terminal residue" evidence="11">
    <location>
        <position position="111"/>
    </location>
</feature>
<evidence type="ECO:0000256" key="8">
    <source>
        <dbReference type="ARBA" id="ARBA00023288"/>
    </source>
</evidence>
<comment type="caution">
    <text evidence="11">The sequence shown here is derived from an EMBL/GenBank/DDBJ whole genome shotgun (WGS) entry which is preliminary data.</text>
</comment>
<evidence type="ECO:0000256" key="6">
    <source>
        <dbReference type="ARBA" id="ARBA00022729"/>
    </source>
</evidence>
<dbReference type="InterPro" id="IPR008427">
    <property type="entry name" value="Extracellular_membr_CFEM_dom"/>
</dbReference>
<evidence type="ECO:0000256" key="5">
    <source>
        <dbReference type="ARBA" id="ARBA00022622"/>
    </source>
</evidence>
<feature type="signal peptide" evidence="9">
    <location>
        <begin position="1"/>
        <end position="18"/>
    </location>
</feature>
<proteinExistence type="inferred from homology"/>
<keyword evidence="8" id="KW-0449">Lipoprotein</keyword>
<dbReference type="EMBL" id="MU860603">
    <property type="protein sequence ID" value="KAK4233275.1"/>
    <property type="molecule type" value="Genomic_DNA"/>
</dbReference>
<dbReference type="GO" id="GO:0005576">
    <property type="term" value="C:extracellular region"/>
    <property type="evidence" value="ECO:0007669"/>
    <property type="project" value="UniProtKB-SubCell"/>
</dbReference>
<feature type="chain" id="PRO_5042957740" description="CFEM domain-containing protein" evidence="9">
    <location>
        <begin position="19"/>
        <end position="111"/>
    </location>
</feature>